<accession>I4D6V0</accession>
<dbReference type="eggNOG" id="COG0456">
    <property type="taxonomic scope" value="Bacteria"/>
</dbReference>
<name>I4D6V0_DESAJ</name>
<reference evidence="1 2" key="1">
    <citation type="journal article" date="2012" name="J. Bacteriol.">
        <title>Complete genome sequences of Desulfosporosinus orientis DSM765T, Desulfosporosinus youngiae DSM17734T, Desulfosporosinus meridiei DSM13257T, and Desulfosporosinus acidiphilus DSM22704T.</title>
        <authorList>
            <person name="Pester M."/>
            <person name="Brambilla E."/>
            <person name="Alazard D."/>
            <person name="Rattei T."/>
            <person name="Weinmaier T."/>
            <person name="Han J."/>
            <person name="Lucas S."/>
            <person name="Lapidus A."/>
            <person name="Cheng J.F."/>
            <person name="Goodwin L."/>
            <person name="Pitluck S."/>
            <person name="Peters L."/>
            <person name="Ovchinnikova G."/>
            <person name="Teshima H."/>
            <person name="Detter J.C."/>
            <person name="Han C.S."/>
            <person name="Tapia R."/>
            <person name="Land M.L."/>
            <person name="Hauser L."/>
            <person name="Kyrpides N.C."/>
            <person name="Ivanova N.N."/>
            <person name="Pagani I."/>
            <person name="Huntmann M."/>
            <person name="Wei C.L."/>
            <person name="Davenport K.W."/>
            <person name="Daligault H."/>
            <person name="Chain P.S."/>
            <person name="Chen A."/>
            <person name="Mavromatis K."/>
            <person name="Markowitz V."/>
            <person name="Szeto E."/>
            <person name="Mikhailova N."/>
            <person name="Pati A."/>
            <person name="Wagner M."/>
            <person name="Woyke T."/>
            <person name="Ollivier B."/>
            <person name="Klenk H.P."/>
            <person name="Spring S."/>
            <person name="Loy A."/>
        </authorList>
    </citation>
    <scope>NUCLEOTIDE SEQUENCE [LARGE SCALE GENOMIC DNA]</scope>
    <source>
        <strain evidence="2">DSM 22704 / JCM 16185 / SJ4</strain>
    </source>
</reference>
<dbReference type="RefSeq" id="WP_014827522.1">
    <property type="nucleotide sequence ID" value="NC_018068.1"/>
</dbReference>
<dbReference type="EMBL" id="CP003639">
    <property type="protein sequence ID" value="AFM41524.1"/>
    <property type="molecule type" value="Genomic_DNA"/>
</dbReference>
<evidence type="ECO:0000313" key="2">
    <source>
        <dbReference type="Proteomes" id="UP000002892"/>
    </source>
</evidence>
<protein>
    <submittedName>
        <fullName evidence="1">Uncharacterized protein</fullName>
    </submittedName>
</protein>
<dbReference type="KEGG" id="dai:Desaci_2587"/>
<proteinExistence type="predicted"/>
<organism evidence="1 2">
    <name type="scientific">Desulfosporosinus acidiphilus (strain DSM 22704 / JCM 16185 / SJ4)</name>
    <dbReference type="NCBI Taxonomy" id="646529"/>
    <lineage>
        <taxon>Bacteria</taxon>
        <taxon>Bacillati</taxon>
        <taxon>Bacillota</taxon>
        <taxon>Clostridia</taxon>
        <taxon>Eubacteriales</taxon>
        <taxon>Desulfitobacteriaceae</taxon>
        <taxon>Desulfosporosinus</taxon>
    </lineage>
</organism>
<dbReference type="AlphaFoldDB" id="I4D6V0"/>
<gene>
    <name evidence="1" type="ordered locus">Desaci_2587</name>
</gene>
<evidence type="ECO:0000313" key="1">
    <source>
        <dbReference type="EMBL" id="AFM41524.1"/>
    </source>
</evidence>
<dbReference type="HOGENOM" id="CLU_2914893_0_0_9"/>
<dbReference type="Proteomes" id="UP000002892">
    <property type="component" value="Chromosome"/>
</dbReference>
<sequence>MLNIRNAKTGESEILTNIAVRSEAYWGYDSSYMEKFQSIYKVTEELMDLALLQVHKPRNSI</sequence>
<dbReference type="STRING" id="646529.Desaci_2587"/>
<keyword evidence="2" id="KW-1185">Reference proteome</keyword>